<dbReference type="AlphaFoldDB" id="A0A5K3G5C0"/>
<reference evidence="1" key="1">
    <citation type="submission" date="2019-11" db="UniProtKB">
        <authorList>
            <consortium name="WormBaseParasite"/>
        </authorList>
    </citation>
    <scope>IDENTIFICATION</scope>
</reference>
<accession>A0A5K3G5C0</accession>
<evidence type="ECO:0000313" key="1">
    <source>
        <dbReference type="WBParaSite" id="MCU_013446-RA"/>
    </source>
</evidence>
<sequence>LGSTECRIRFSSGESGDIACKLNNRICYSRQTKDTKSPKYSLANFCVTTIT</sequence>
<proteinExistence type="predicted"/>
<protein>
    <submittedName>
        <fullName evidence="1">Uncharacterized protein</fullName>
    </submittedName>
</protein>
<organism evidence="1">
    <name type="scientific">Mesocestoides corti</name>
    <name type="common">Flatworm</name>
    <dbReference type="NCBI Taxonomy" id="53468"/>
    <lineage>
        <taxon>Eukaryota</taxon>
        <taxon>Metazoa</taxon>
        <taxon>Spiralia</taxon>
        <taxon>Lophotrochozoa</taxon>
        <taxon>Platyhelminthes</taxon>
        <taxon>Cestoda</taxon>
        <taxon>Eucestoda</taxon>
        <taxon>Cyclophyllidea</taxon>
        <taxon>Mesocestoididae</taxon>
        <taxon>Mesocestoides</taxon>
    </lineage>
</organism>
<name>A0A5K3G5C0_MESCO</name>
<dbReference type="WBParaSite" id="MCU_013446-RA">
    <property type="protein sequence ID" value="MCU_013446-RA"/>
    <property type="gene ID" value="MCU_013446"/>
</dbReference>